<comment type="caution">
    <text evidence="3">The sequence shown here is derived from an EMBL/GenBank/DDBJ whole genome shotgun (WGS) entry which is preliminary data.</text>
</comment>
<proteinExistence type="predicted"/>
<evidence type="ECO:0000313" key="4">
    <source>
        <dbReference type="Proteomes" id="UP001484239"/>
    </source>
</evidence>
<keyword evidence="1" id="KW-1133">Transmembrane helix</keyword>
<name>A0ABU9EFH9_9BACT</name>
<keyword evidence="1" id="KW-0472">Membrane</keyword>
<dbReference type="InterPro" id="IPR039447">
    <property type="entry name" value="UreH-like_TM_dom"/>
</dbReference>
<sequence length="202" mass="20246">MLYSLLAATLAGFVGSPHCMGMCGGFAAGCARNGGQVTWHLGRLSTYAALGAVAGATGAILPGPTWVPTLVSSVLLVWFAGALAGVFPEPRVRVPGLTRLASSAGRRSGPAAGYLLGLATGLLPCGLVYAALAVPVASGRPLVGALSMVAFGLGTVPALVALTLGARRWAAGSLLSRRLLAGAVLLFGLLSVGLRQGMLHHH</sequence>
<reference evidence="3 4" key="1">
    <citation type="submission" date="2024-02" db="EMBL/GenBank/DDBJ databases">
        <title>A novel Gemmatimonadota bacterium.</title>
        <authorList>
            <person name="Du Z.-J."/>
            <person name="Ye Y.-Q."/>
        </authorList>
    </citation>
    <scope>NUCLEOTIDE SEQUENCE [LARGE SCALE GENOMIC DNA]</scope>
    <source>
        <strain evidence="3 4">DH-20</strain>
    </source>
</reference>
<evidence type="ECO:0000313" key="3">
    <source>
        <dbReference type="EMBL" id="MEK9502823.1"/>
    </source>
</evidence>
<dbReference type="EMBL" id="JBBHLI010000015">
    <property type="protein sequence ID" value="MEK9502823.1"/>
    <property type="molecule type" value="Genomic_DNA"/>
</dbReference>
<feature type="transmembrane region" description="Helical" evidence="1">
    <location>
        <begin position="178"/>
        <end position="198"/>
    </location>
</feature>
<feature type="transmembrane region" description="Helical" evidence="1">
    <location>
        <begin position="70"/>
        <end position="90"/>
    </location>
</feature>
<keyword evidence="4" id="KW-1185">Reference proteome</keyword>
<organism evidence="3 4">
    <name type="scientific">Gaopeijia maritima</name>
    <dbReference type="NCBI Taxonomy" id="3119007"/>
    <lineage>
        <taxon>Bacteria</taxon>
        <taxon>Pseudomonadati</taxon>
        <taxon>Gemmatimonadota</taxon>
        <taxon>Longimicrobiia</taxon>
        <taxon>Gaopeijiales</taxon>
        <taxon>Gaopeijiaceae</taxon>
        <taxon>Gaopeijia</taxon>
    </lineage>
</organism>
<dbReference type="Proteomes" id="UP001484239">
    <property type="component" value="Unassembled WGS sequence"/>
</dbReference>
<evidence type="ECO:0000256" key="1">
    <source>
        <dbReference type="SAM" id="Phobius"/>
    </source>
</evidence>
<dbReference type="RefSeq" id="WP_405281038.1">
    <property type="nucleotide sequence ID" value="NZ_CP144380.1"/>
</dbReference>
<gene>
    <name evidence="3" type="ORF">WI372_17640</name>
</gene>
<evidence type="ECO:0000259" key="2">
    <source>
        <dbReference type="Pfam" id="PF13386"/>
    </source>
</evidence>
<protein>
    <submittedName>
        <fullName evidence="3">Sulfite exporter TauE/SafE family protein</fullName>
    </submittedName>
</protein>
<feature type="domain" description="Urease accessory protein UreH-like transmembrane" evidence="2">
    <location>
        <begin position="8"/>
        <end position="189"/>
    </location>
</feature>
<accession>A0ABU9EFH9</accession>
<dbReference type="PANTHER" id="PTHR42208">
    <property type="entry name" value="HEAVY METAL TRANSPORTER-RELATED"/>
    <property type="match status" value="1"/>
</dbReference>
<feature type="transmembrane region" description="Helical" evidence="1">
    <location>
        <begin position="144"/>
        <end position="166"/>
    </location>
</feature>
<keyword evidence="1" id="KW-0812">Transmembrane</keyword>
<feature type="transmembrane region" description="Helical" evidence="1">
    <location>
        <begin position="111"/>
        <end position="132"/>
    </location>
</feature>
<dbReference type="PANTHER" id="PTHR42208:SF1">
    <property type="entry name" value="HEAVY METAL TRANSPORTER"/>
    <property type="match status" value="1"/>
</dbReference>
<dbReference type="Pfam" id="PF13386">
    <property type="entry name" value="DsbD_2"/>
    <property type="match status" value="1"/>
</dbReference>